<name>A0A501PSU9_9PROT</name>
<keyword evidence="4" id="KW-1185">Reference proteome</keyword>
<dbReference type="RefSeq" id="WP_139938096.1">
    <property type="nucleotide sequence ID" value="NZ_JBHSYP010000022.1"/>
</dbReference>
<evidence type="ECO:0000313" key="3">
    <source>
        <dbReference type="EMBL" id="TPD62846.1"/>
    </source>
</evidence>
<organism evidence="3 4">
    <name type="scientific">Emcibacter nanhaiensis</name>
    <dbReference type="NCBI Taxonomy" id="1505037"/>
    <lineage>
        <taxon>Bacteria</taxon>
        <taxon>Pseudomonadati</taxon>
        <taxon>Pseudomonadota</taxon>
        <taxon>Alphaproteobacteria</taxon>
        <taxon>Emcibacterales</taxon>
        <taxon>Emcibacteraceae</taxon>
        <taxon>Emcibacter</taxon>
    </lineage>
</organism>
<feature type="region of interest" description="Disordered" evidence="1">
    <location>
        <begin position="225"/>
        <end position="244"/>
    </location>
</feature>
<evidence type="ECO:0000256" key="2">
    <source>
        <dbReference type="SAM" id="Phobius"/>
    </source>
</evidence>
<protein>
    <recommendedName>
        <fullName evidence="5">Motility protein B-like N-terminal domain-containing protein</fullName>
    </recommendedName>
</protein>
<dbReference type="Proteomes" id="UP000319148">
    <property type="component" value="Unassembled WGS sequence"/>
</dbReference>
<dbReference type="OrthoDB" id="8478705at2"/>
<evidence type="ECO:0000313" key="4">
    <source>
        <dbReference type="Proteomes" id="UP000319148"/>
    </source>
</evidence>
<dbReference type="EMBL" id="VFIY01000004">
    <property type="protein sequence ID" value="TPD62846.1"/>
    <property type="molecule type" value="Genomic_DNA"/>
</dbReference>
<reference evidence="4" key="1">
    <citation type="submission" date="2019-06" db="EMBL/GenBank/DDBJ databases">
        <title>The complete genome of Emcibacter congregatus ZYLT.</title>
        <authorList>
            <person name="Zhao Z."/>
        </authorList>
    </citation>
    <scope>NUCLEOTIDE SEQUENCE [LARGE SCALE GENOMIC DNA]</scope>
    <source>
        <strain evidence="4">MCCC 1A06723</strain>
    </source>
</reference>
<proteinExistence type="predicted"/>
<keyword evidence="2" id="KW-1133">Transmembrane helix</keyword>
<accession>A0A501PSU9</accession>
<evidence type="ECO:0000256" key="1">
    <source>
        <dbReference type="SAM" id="MobiDB-lite"/>
    </source>
</evidence>
<feature type="transmembrane region" description="Helical" evidence="2">
    <location>
        <begin position="20"/>
        <end position="38"/>
    </location>
</feature>
<keyword evidence="2" id="KW-0472">Membrane</keyword>
<dbReference type="AlphaFoldDB" id="A0A501PSU9"/>
<gene>
    <name evidence="3" type="ORF">FIV46_01835</name>
</gene>
<comment type="caution">
    <text evidence="3">The sequence shown here is derived from an EMBL/GenBank/DDBJ whole genome shotgun (WGS) entry which is preliminary data.</text>
</comment>
<sequence length="244" mass="26772">MLEPDSAGDTEENKSAGDQTTGIFVSLYLIVLAFFMVMNSISNQEQNKVSAVTESVTRAFRNPFEPDADFIDVTSSEDSVTPNDEFYDQIQGVFASLVGFDGKFPSKGGHIISVNFSVNDLFERGTAQFRIDQQEFLNQLTSFLRGGRASEKREIEFLVSTGDSLPAGPQYWKDLNILRAGAIVTKLEDMGVAPDQISIGVAGEGKNRIRVTFFNRERISARQTLSGFEGMPRGDSEAAKGNAQ</sequence>
<evidence type="ECO:0008006" key="5">
    <source>
        <dbReference type="Google" id="ProtNLM"/>
    </source>
</evidence>
<keyword evidence="2" id="KW-0812">Transmembrane</keyword>